<dbReference type="EMBL" id="BKCP01005039">
    <property type="protein sequence ID" value="GER35899.1"/>
    <property type="molecule type" value="Genomic_DNA"/>
</dbReference>
<dbReference type="GO" id="GO:0005840">
    <property type="term" value="C:ribosome"/>
    <property type="evidence" value="ECO:0007669"/>
    <property type="project" value="UniProtKB-KW"/>
</dbReference>
<keyword evidence="1" id="KW-0689">Ribosomal protein</keyword>
<accession>A0A5A7PSW2</accession>
<proteinExistence type="predicted"/>
<keyword evidence="1" id="KW-0687">Ribonucleoprotein</keyword>
<name>A0A5A7PSW2_STRAF</name>
<reference evidence="2" key="1">
    <citation type="journal article" date="2019" name="Curr. Biol.">
        <title>Genome Sequence of Striga asiatica Provides Insight into the Evolution of Plant Parasitism.</title>
        <authorList>
            <person name="Yoshida S."/>
            <person name="Kim S."/>
            <person name="Wafula E.K."/>
            <person name="Tanskanen J."/>
            <person name="Kim Y.M."/>
            <person name="Honaas L."/>
            <person name="Yang Z."/>
            <person name="Spallek T."/>
            <person name="Conn C.E."/>
            <person name="Ichihashi Y."/>
            <person name="Cheong K."/>
            <person name="Cui S."/>
            <person name="Der J.P."/>
            <person name="Gundlach H."/>
            <person name="Jiao Y."/>
            <person name="Hori C."/>
            <person name="Ishida J.K."/>
            <person name="Kasahara H."/>
            <person name="Kiba T."/>
            <person name="Kim M.S."/>
            <person name="Koo N."/>
            <person name="Laohavisit A."/>
            <person name="Lee Y.H."/>
            <person name="Lumba S."/>
            <person name="McCourt P."/>
            <person name="Mortimer J.C."/>
            <person name="Mutuku J.M."/>
            <person name="Nomura T."/>
            <person name="Sasaki-Sekimoto Y."/>
            <person name="Seto Y."/>
            <person name="Wang Y."/>
            <person name="Wakatake T."/>
            <person name="Sakakibara H."/>
            <person name="Demura T."/>
            <person name="Yamaguchi S."/>
            <person name="Yoneyama K."/>
            <person name="Manabe R.I."/>
            <person name="Nelson D.C."/>
            <person name="Schulman A.H."/>
            <person name="Timko M.P."/>
            <person name="dePamphilis C.W."/>
            <person name="Choi D."/>
            <person name="Shirasu K."/>
        </authorList>
    </citation>
    <scope>NUCLEOTIDE SEQUENCE [LARGE SCALE GENOMIC DNA]</scope>
    <source>
        <strain evidence="2">cv. UVA1</strain>
    </source>
</reference>
<dbReference type="Proteomes" id="UP000325081">
    <property type="component" value="Unassembled WGS sequence"/>
</dbReference>
<comment type="caution">
    <text evidence="1">The sequence shown here is derived from an EMBL/GenBank/DDBJ whole genome shotgun (WGS) entry which is preliminary data.</text>
</comment>
<gene>
    <name evidence="1" type="ORF">STAS_12211</name>
</gene>
<sequence length="209" mass="23861">EICKRNKAWLVKARVYATYAFKHVDTSRNLVPFRIVEQEPNYDFVLRRIVPYTQTITQHEQIPEKSTSTRFGAGVARAFVEDSNGVTSTGFRAHSESVGDVRRIRIEEVFLVLKLEIFARDRVAYVERIRFGVQIAQKEEPISRALYTCLVTNERVVVELGRDLDKWESAKSRVSSSSSHGLQTSLEDMMVLIGSLEKMLMMISGGRES</sequence>
<evidence type="ECO:0000313" key="2">
    <source>
        <dbReference type="Proteomes" id="UP000325081"/>
    </source>
</evidence>
<keyword evidence="2" id="KW-1185">Reference proteome</keyword>
<protein>
    <submittedName>
        <fullName evidence="1">50S ribosomal protein L11</fullName>
    </submittedName>
</protein>
<evidence type="ECO:0000313" key="1">
    <source>
        <dbReference type="EMBL" id="GER35899.1"/>
    </source>
</evidence>
<organism evidence="1 2">
    <name type="scientific">Striga asiatica</name>
    <name type="common">Asiatic witchweed</name>
    <name type="synonym">Buchnera asiatica</name>
    <dbReference type="NCBI Taxonomy" id="4170"/>
    <lineage>
        <taxon>Eukaryota</taxon>
        <taxon>Viridiplantae</taxon>
        <taxon>Streptophyta</taxon>
        <taxon>Embryophyta</taxon>
        <taxon>Tracheophyta</taxon>
        <taxon>Spermatophyta</taxon>
        <taxon>Magnoliopsida</taxon>
        <taxon>eudicotyledons</taxon>
        <taxon>Gunneridae</taxon>
        <taxon>Pentapetalae</taxon>
        <taxon>asterids</taxon>
        <taxon>lamiids</taxon>
        <taxon>Lamiales</taxon>
        <taxon>Orobanchaceae</taxon>
        <taxon>Buchnereae</taxon>
        <taxon>Striga</taxon>
    </lineage>
</organism>
<dbReference type="AlphaFoldDB" id="A0A5A7PSW2"/>
<feature type="non-terminal residue" evidence="1">
    <location>
        <position position="1"/>
    </location>
</feature>